<feature type="compositionally biased region" description="Low complexity" evidence="1">
    <location>
        <begin position="34"/>
        <end position="57"/>
    </location>
</feature>
<keyword evidence="3" id="KW-1185">Reference proteome</keyword>
<evidence type="ECO:0000313" key="3">
    <source>
        <dbReference type="Proteomes" id="UP001651158"/>
    </source>
</evidence>
<proteinExistence type="predicted"/>
<feature type="compositionally biased region" description="Low complexity" evidence="1">
    <location>
        <begin position="102"/>
        <end position="118"/>
    </location>
</feature>
<feature type="region of interest" description="Disordered" evidence="1">
    <location>
        <begin position="34"/>
        <end position="83"/>
    </location>
</feature>
<accession>A0ABR4Q777</accession>
<organism evidence="2 3">
    <name type="scientific">Taenia crassiceps</name>
    <dbReference type="NCBI Taxonomy" id="6207"/>
    <lineage>
        <taxon>Eukaryota</taxon>
        <taxon>Metazoa</taxon>
        <taxon>Spiralia</taxon>
        <taxon>Lophotrochozoa</taxon>
        <taxon>Platyhelminthes</taxon>
        <taxon>Cestoda</taxon>
        <taxon>Eucestoda</taxon>
        <taxon>Cyclophyllidea</taxon>
        <taxon>Taeniidae</taxon>
        <taxon>Taenia</taxon>
    </lineage>
</organism>
<feature type="region of interest" description="Disordered" evidence="1">
    <location>
        <begin position="102"/>
        <end position="134"/>
    </location>
</feature>
<sequence>MDITTVRSIANAVTSHCKCSFLHQTCHQSLTFTASSSSTSSSSSSSSSSTTSLSQTAPLLESPLHKTMSRSPPHSNSPSILHSPFSLPPPLPFHLPPSTFHLPLHTSTPTPTDPLSRSSPRHSLATPSPPPLNLKRTHLGLTETLQLAHDTIHLSPLTSLSTNRIAPSPHLPHTTLDPLLTPKHHHCRDAVVSLTPMRITPPTAVSELPPT</sequence>
<dbReference type="EMBL" id="JAKROA010000008">
    <property type="protein sequence ID" value="KAL5105528.1"/>
    <property type="molecule type" value="Genomic_DNA"/>
</dbReference>
<dbReference type="Proteomes" id="UP001651158">
    <property type="component" value="Unassembled WGS sequence"/>
</dbReference>
<protein>
    <submittedName>
        <fullName evidence="2">Uncharacterized protein</fullName>
    </submittedName>
</protein>
<reference evidence="2 3" key="1">
    <citation type="journal article" date="2022" name="Front. Cell. Infect. Microbiol.">
        <title>The Genomes of Two Strains of Taenia crassiceps the Animal Model for the Study of Human Cysticercosis.</title>
        <authorList>
            <person name="Bobes R.J."/>
            <person name="Estrada K."/>
            <person name="Rios-Valencia D.G."/>
            <person name="Calderon-Gallegos A."/>
            <person name="de la Torre P."/>
            <person name="Carrero J.C."/>
            <person name="Sanchez-Flores A."/>
            <person name="Laclette J.P."/>
        </authorList>
    </citation>
    <scope>NUCLEOTIDE SEQUENCE [LARGE SCALE GENOMIC DNA]</scope>
    <source>
        <strain evidence="2">WFUcys</strain>
    </source>
</reference>
<name>A0ABR4Q777_9CEST</name>
<evidence type="ECO:0000313" key="2">
    <source>
        <dbReference type="EMBL" id="KAL5105528.1"/>
    </source>
</evidence>
<evidence type="ECO:0000256" key="1">
    <source>
        <dbReference type="SAM" id="MobiDB-lite"/>
    </source>
</evidence>
<comment type="caution">
    <text evidence="2">The sequence shown here is derived from an EMBL/GenBank/DDBJ whole genome shotgun (WGS) entry which is preliminary data.</text>
</comment>
<gene>
    <name evidence="2" type="ORF">TcWFU_007214</name>
</gene>